<evidence type="ECO:0000313" key="1">
    <source>
        <dbReference type="EMBL" id="GIQ61948.1"/>
    </source>
</evidence>
<comment type="caution">
    <text evidence="1">The sequence shown here is derived from an EMBL/GenBank/DDBJ whole genome shotgun (WGS) entry which is preliminary data.</text>
</comment>
<name>A0ABQ4N197_9BACL</name>
<dbReference type="PANTHER" id="PTHR31902">
    <property type="entry name" value="ACTIN PATCHES DISTAL PROTEIN 1"/>
    <property type="match status" value="1"/>
</dbReference>
<dbReference type="PIRSF" id="PIRSF035042">
    <property type="entry name" value="UCP035042_thirdx"/>
    <property type="match status" value="1"/>
</dbReference>
<dbReference type="Pfam" id="PF06999">
    <property type="entry name" value="Suc_Fer-like"/>
    <property type="match status" value="1"/>
</dbReference>
<dbReference type="RefSeq" id="WP_213527206.1">
    <property type="nucleotide sequence ID" value="NZ_BOVJ01000016.1"/>
</dbReference>
<dbReference type="InterPro" id="IPR036249">
    <property type="entry name" value="Thioredoxin-like_sf"/>
</dbReference>
<organism evidence="1 2">
    <name type="scientific">Paenibacillus cisolokensis</name>
    <dbReference type="NCBI Taxonomy" id="1658519"/>
    <lineage>
        <taxon>Bacteria</taxon>
        <taxon>Bacillati</taxon>
        <taxon>Bacillota</taxon>
        <taxon>Bacilli</taxon>
        <taxon>Bacillales</taxon>
        <taxon>Paenibacillaceae</taxon>
        <taxon>Paenibacillus</taxon>
    </lineage>
</organism>
<dbReference type="InterPro" id="IPR009737">
    <property type="entry name" value="Aim32/Apd1-like"/>
</dbReference>
<sequence length="321" mass="35212">MEQQAERRGMCSLASIAAGEDPGGTAGAYGIYLLVETPFPWERDIVKSPHFPPALGEAVLAAGAGCRVLGIASARHASPQGMRRMIVYRRPDGPFARFEQEEYVVPHDRLAALAAAVLAQPRPAEFAEYRVAGAGRNVFVCTHGRRDRCCGLHGYAVYEALDRRCGEPSESGIRVWRVSHIGGHRLAPTLIDFPSGRFWAHVRPERLEAVLEPEAHLSDLAAHYRGWGGLRPPEQLLEREAWLREGAGWADYLKTGSSEPLPSGGVRATVEFRSADGSVSGAYEGIVRETAPVAIIGCDYHEPEWVPQYRVEEIVRRPAAN</sequence>
<proteinExistence type="predicted"/>
<dbReference type="PANTHER" id="PTHR31902:SF22">
    <property type="entry name" value="SLL1203 PROTEIN"/>
    <property type="match status" value="1"/>
</dbReference>
<dbReference type="Gene3D" id="3.40.30.10">
    <property type="entry name" value="Glutaredoxin"/>
    <property type="match status" value="1"/>
</dbReference>
<protein>
    <recommendedName>
        <fullName evidence="3">Sucrase ferredoxin</fullName>
    </recommendedName>
</protein>
<dbReference type="SUPFAM" id="SSF52833">
    <property type="entry name" value="Thioredoxin-like"/>
    <property type="match status" value="1"/>
</dbReference>
<evidence type="ECO:0000313" key="2">
    <source>
        <dbReference type="Proteomes" id="UP000680304"/>
    </source>
</evidence>
<evidence type="ECO:0008006" key="3">
    <source>
        <dbReference type="Google" id="ProtNLM"/>
    </source>
</evidence>
<dbReference type="Proteomes" id="UP000680304">
    <property type="component" value="Unassembled WGS sequence"/>
</dbReference>
<dbReference type="CDD" id="cd03062">
    <property type="entry name" value="TRX_Fd_Sucrase"/>
    <property type="match status" value="1"/>
</dbReference>
<dbReference type="InterPro" id="IPR010350">
    <property type="entry name" value="Aim32/Apd1-like_bac"/>
</dbReference>
<keyword evidence="2" id="KW-1185">Reference proteome</keyword>
<reference evidence="1 2" key="1">
    <citation type="submission" date="2021-04" db="EMBL/GenBank/DDBJ databases">
        <title>Draft genome sequence of Paenibacillus cisolokensis, LC2-13A.</title>
        <authorList>
            <person name="Uke A."/>
            <person name="Chhe C."/>
            <person name="Baramee S."/>
            <person name="Kosugi A."/>
        </authorList>
    </citation>
    <scope>NUCLEOTIDE SEQUENCE [LARGE SCALE GENOMIC DNA]</scope>
    <source>
        <strain evidence="1 2">LC2-13A</strain>
    </source>
</reference>
<accession>A0ABQ4N197</accession>
<gene>
    <name evidence="1" type="ORF">PACILC2_05160</name>
</gene>
<dbReference type="EMBL" id="BOVJ01000016">
    <property type="protein sequence ID" value="GIQ61948.1"/>
    <property type="molecule type" value="Genomic_DNA"/>
</dbReference>